<feature type="compositionally biased region" description="Basic and acidic residues" evidence="6">
    <location>
        <begin position="218"/>
        <end position="240"/>
    </location>
</feature>
<evidence type="ECO:0000256" key="2">
    <source>
        <dbReference type="ARBA" id="ARBA00009166"/>
    </source>
</evidence>
<protein>
    <submittedName>
        <fullName evidence="8">Uncharacterized protein</fullName>
    </submittedName>
</protein>
<dbReference type="InterPro" id="IPR019421">
    <property type="entry name" value="7TM_GPCR_serpentine_rcpt_Srd"/>
</dbReference>
<dbReference type="PANTHER" id="PTHR22945:SF17">
    <property type="entry name" value="G_PROTEIN_RECEP_F1_2 DOMAIN-CONTAINING PROTEIN"/>
    <property type="match status" value="1"/>
</dbReference>
<keyword evidence="3 7" id="KW-0812">Transmembrane</keyword>
<keyword evidence="4 7" id="KW-1133">Transmembrane helix</keyword>
<dbReference type="Pfam" id="PF10317">
    <property type="entry name" value="7TM_GPCR_Srd"/>
    <property type="match status" value="1"/>
</dbReference>
<feature type="compositionally biased region" description="Basic and acidic residues" evidence="6">
    <location>
        <begin position="169"/>
        <end position="187"/>
    </location>
</feature>
<feature type="transmembrane region" description="Helical" evidence="7">
    <location>
        <begin position="272"/>
        <end position="293"/>
    </location>
</feature>
<evidence type="ECO:0000256" key="5">
    <source>
        <dbReference type="ARBA" id="ARBA00023136"/>
    </source>
</evidence>
<evidence type="ECO:0000313" key="9">
    <source>
        <dbReference type="Proteomes" id="UP000005237"/>
    </source>
</evidence>
<feature type="region of interest" description="Disordered" evidence="6">
    <location>
        <begin position="116"/>
        <end position="258"/>
    </location>
</feature>
<feature type="compositionally biased region" description="Basic residues" evidence="6">
    <location>
        <begin position="145"/>
        <end position="154"/>
    </location>
</feature>
<evidence type="ECO:0000256" key="3">
    <source>
        <dbReference type="ARBA" id="ARBA00022692"/>
    </source>
</evidence>
<dbReference type="AlphaFoldDB" id="A0A8R1IJE2"/>
<evidence type="ECO:0000256" key="1">
    <source>
        <dbReference type="ARBA" id="ARBA00004141"/>
    </source>
</evidence>
<accession>A0A8R1IJE2</accession>
<evidence type="ECO:0000256" key="7">
    <source>
        <dbReference type="SAM" id="Phobius"/>
    </source>
</evidence>
<evidence type="ECO:0000256" key="6">
    <source>
        <dbReference type="SAM" id="MobiDB-lite"/>
    </source>
</evidence>
<proteinExistence type="inferred from homology"/>
<evidence type="ECO:0000256" key="4">
    <source>
        <dbReference type="ARBA" id="ARBA00022989"/>
    </source>
</evidence>
<name>A0A8R1IJE2_CAEJA</name>
<feature type="transmembrane region" description="Helical" evidence="7">
    <location>
        <begin position="325"/>
        <end position="350"/>
    </location>
</feature>
<evidence type="ECO:0000313" key="8">
    <source>
        <dbReference type="EnsemblMetazoa" id="CJA32638a.1"/>
    </source>
</evidence>
<dbReference type="InterPro" id="IPR050920">
    <property type="entry name" value="Nematode_rcpt-like_delta"/>
</dbReference>
<reference evidence="9" key="1">
    <citation type="submission" date="2010-08" db="EMBL/GenBank/DDBJ databases">
        <authorList>
            <consortium name="Caenorhabditis japonica Sequencing Consortium"/>
            <person name="Wilson R.K."/>
        </authorList>
    </citation>
    <scope>NUCLEOTIDE SEQUENCE [LARGE SCALE GENOMIC DNA]</scope>
    <source>
        <strain evidence="9">DF5081</strain>
    </source>
</reference>
<organism evidence="8 9">
    <name type="scientific">Caenorhabditis japonica</name>
    <dbReference type="NCBI Taxonomy" id="281687"/>
    <lineage>
        <taxon>Eukaryota</taxon>
        <taxon>Metazoa</taxon>
        <taxon>Ecdysozoa</taxon>
        <taxon>Nematoda</taxon>
        <taxon>Chromadorea</taxon>
        <taxon>Rhabditida</taxon>
        <taxon>Rhabditina</taxon>
        <taxon>Rhabditomorpha</taxon>
        <taxon>Rhabditoidea</taxon>
        <taxon>Rhabditidae</taxon>
        <taxon>Peloderinae</taxon>
        <taxon>Caenorhabditis</taxon>
    </lineage>
</organism>
<comment type="subcellular location">
    <subcellularLocation>
        <location evidence="1">Membrane</location>
        <topology evidence="1">Multi-pass membrane protein</topology>
    </subcellularLocation>
</comment>
<dbReference type="Proteomes" id="UP000005237">
    <property type="component" value="Unassembled WGS sequence"/>
</dbReference>
<dbReference type="GO" id="GO:0016020">
    <property type="term" value="C:membrane"/>
    <property type="evidence" value="ECO:0007669"/>
    <property type="project" value="UniProtKB-SubCell"/>
</dbReference>
<dbReference type="EnsemblMetazoa" id="CJA32638a.1">
    <property type="protein sequence ID" value="CJA32638a.1"/>
    <property type="gene ID" value="WBGene00208485"/>
</dbReference>
<reference evidence="8" key="2">
    <citation type="submission" date="2022-06" db="UniProtKB">
        <authorList>
            <consortium name="EnsemblMetazoa"/>
        </authorList>
    </citation>
    <scope>IDENTIFICATION</scope>
    <source>
        <strain evidence="8">DF5081</strain>
    </source>
</reference>
<dbReference type="PANTHER" id="PTHR22945">
    <property type="entry name" value="SERPENTINE RECEPTOR, CLASS D DELTA"/>
    <property type="match status" value="1"/>
</dbReference>
<comment type="similarity">
    <text evidence="2">Belongs to the nematode receptor-like protein srd family.</text>
</comment>
<sequence length="375" mass="43280">MEHAHMFTLQNWVISQSLLIVFRMAMLSTNSSLISVKKTIVCCLCAWIPGSCTLVWQLCYKYRRWKLVELLGRCTDEDFSQTTCECYSSVIFLPNGAKRRRVAGCVGRRDEERSETQRNNVRRLQRRTEREDAESSSVTAEAKRSSVRRPQRRRPSGDAEKQCASAAEIHSEQRPREAVCVGRRDTELAETQRSSVRRPQRRRASGDAEKQCASTAEAKSERRRREAVCVGHRDAERAETQRSSVYRPQRRRASGDAEKQLHGYESVYSSPMPVAICLLLLPNIPYYILFVLFQRKQSSEMHRGQLSSTTLRMHSTLKRISTAKAFLPLLLLIDVLIYVFCQLEVLPIALSEYFIDSDVLVFKQVHLKKIRCWKK</sequence>
<keyword evidence="9" id="KW-1185">Reference proteome</keyword>
<keyword evidence="5 7" id="KW-0472">Membrane</keyword>